<evidence type="ECO:0000313" key="2">
    <source>
        <dbReference type="Proteomes" id="UP001362999"/>
    </source>
</evidence>
<protein>
    <submittedName>
        <fullName evidence="1">Uncharacterized protein</fullName>
    </submittedName>
</protein>
<keyword evidence="2" id="KW-1185">Reference proteome</keyword>
<dbReference type="AlphaFoldDB" id="A0AAW0AFC5"/>
<name>A0AAW0AFC5_9AGAR</name>
<gene>
    <name evidence="1" type="ORF">R3P38DRAFT_3281536</name>
</gene>
<organism evidence="1 2">
    <name type="scientific">Favolaschia claudopus</name>
    <dbReference type="NCBI Taxonomy" id="2862362"/>
    <lineage>
        <taxon>Eukaryota</taxon>
        <taxon>Fungi</taxon>
        <taxon>Dikarya</taxon>
        <taxon>Basidiomycota</taxon>
        <taxon>Agaricomycotina</taxon>
        <taxon>Agaricomycetes</taxon>
        <taxon>Agaricomycetidae</taxon>
        <taxon>Agaricales</taxon>
        <taxon>Marasmiineae</taxon>
        <taxon>Mycenaceae</taxon>
        <taxon>Favolaschia</taxon>
    </lineage>
</organism>
<proteinExistence type="predicted"/>
<accession>A0AAW0AFC5</accession>
<evidence type="ECO:0000313" key="1">
    <source>
        <dbReference type="EMBL" id="KAK7007707.1"/>
    </source>
</evidence>
<reference evidence="1 2" key="1">
    <citation type="journal article" date="2024" name="J Genomics">
        <title>Draft genome sequencing and assembly of Favolaschia claudopus CIRM-BRFM 2984 isolated from oak limbs.</title>
        <authorList>
            <person name="Navarro D."/>
            <person name="Drula E."/>
            <person name="Chaduli D."/>
            <person name="Cazenave R."/>
            <person name="Ahrendt S."/>
            <person name="Wang J."/>
            <person name="Lipzen A."/>
            <person name="Daum C."/>
            <person name="Barry K."/>
            <person name="Grigoriev I.V."/>
            <person name="Favel A."/>
            <person name="Rosso M.N."/>
            <person name="Martin F."/>
        </authorList>
    </citation>
    <scope>NUCLEOTIDE SEQUENCE [LARGE SCALE GENOMIC DNA]</scope>
    <source>
        <strain evidence="1 2">CIRM-BRFM 2984</strain>
    </source>
</reference>
<comment type="caution">
    <text evidence="1">The sequence shown here is derived from an EMBL/GenBank/DDBJ whole genome shotgun (WGS) entry which is preliminary data.</text>
</comment>
<sequence length="258" mass="28895">MHSPYLIDASNKSAKASQLVDWTSKLGEKLLRRAPFAPFLPCQLPRPHNSLHGRCVNRILAKPSFSRPLSWRHFEINFDLLSSKPKRLKTWSEAPDVSGHTARDGSTAGETFSHACGQCQDESSCLRVLARIVSAAMESSEPGLPATSEYFFKRGSLLQHTQHTLNIPKIRLCPHPNETTKASQVARPDIKSKPGEELLDAHFPHCGDHAAFSALSTIQTFQLSISQTTPLCCCRLELRNRNRYFQILSHLLPSLMWS</sequence>
<dbReference type="EMBL" id="JAWWNJ010000070">
    <property type="protein sequence ID" value="KAK7007707.1"/>
    <property type="molecule type" value="Genomic_DNA"/>
</dbReference>
<dbReference type="Proteomes" id="UP001362999">
    <property type="component" value="Unassembled WGS sequence"/>
</dbReference>